<dbReference type="EMBL" id="CP001349">
    <property type="protein sequence ID" value="ACL60418.1"/>
    <property type="molecule type" value="Genomic_DNA"/>
</dbReference>
<dbReference type="NCBIfam" id="NF001370">
    <property type="entry name" value="PRK00278.1-2"/>
    <property type="match status" value="1"/>
</dbReference>
<evidence type="ECO:0000256" key="5">
    <source>
        <dbReference type="ARBA" id="ARBA00022605"/>
    </source>
</evidence>
<gene>
    <name evidence="10" type="primary">trpC</name>
    <name evidence="12" type="ordered locus">Mnod_5576</name>
</gene>
<dbReference type="InterPro" id="IPR045186">
    <property type="entry name" value="Indole-3-glycerol_P_synth"/>
</dbReference>
<sequence>MGMLPVIELKSPPAAPARPPAPDVLAHIEAYKRREIAEAKLRVPLAELEKRAAEADAPRGFADAIQAHLDEGRVALIAEIKKASPSKGLIRADFDPPALARAYAEGGATCLSVLTDEPSFKGRPDYLTAARAACALPVLRKDFLFEPYQVVEARAWGADCILVIMASLDDDEAAAIVETAHDLGMDVLVEVHDEAELERAVPLGTRMIGINNRDLRSFQVSLDTALRLAPRVPKDRIIVGESGITGHADAERLAEAGIRTLLVGESLMREADVTAATRRLLFGERAQG</sequence>
<evidence type="ECO:0000256" key="10">
    <source>
        <dbReference type="HAMAP-Rule" id="MF_00134"/>
    </source>
</evidence>
<dbReference type="GO" id="GO:0000162">
    <property type="term" value="P:L-tryptophan biosynthetic process"/>
    <property type="evidence" value="ECO:0007669"/>
    <property type="project" value="UniProtKB-UniRule"/>
</dbReference>
<comment type="catalytic activity">
    <reaction evidence="1 10">
        <text>1-(2-carboxyphenylamino)-1-deoxy-D-ribulose 5-phosphate + H(+) = (1S,2R)-1-C-(indol-3-yl)glycerol 3-phosphate + CO2 + H2O</text>
        <dbReference type="Rhea" id="RHEA:23476"/>
        <dbReference type="ChEBI" id="CHEBI:15377"/>
        <dbReference type="ChEBI" id="CHEBI:15378"/>
        <dbReference type="ChEBI" id="CHEBI:16526"/>
        <dbReference type="ChEBI" id="CHEBI:58613"/>
        <dbReference type="ChEBI" id="CHEBI:58866"/>
        <dbReference type="EC" id="4.1.1.48"/>
    </reaction>
</comment>
<dbReference type="InterPro" id="IPR011060">
    <property type="entry name" value="RibuloseP-bd_barrel"/>
</dbReference>
<dbReference type="Proteomes" id="UP000008207">
    <property type="component" value="Chromosome"/>
</dbReference>
<dbReference type="NCBIfam" id="NF001377">
    <property type="entry name" value="PRK00278.2-4"/>
    <property type="match status" value="1"/>
</dbReference>
<dbReference type="STRING" id="460265.Mnod_5576"/>
<keyword evidence="7 10" id="KW-0822">Tryptophan biosynthesis</keyword>
<evidence type="ECO:0000256" key="1">
    <source>
        <dbReference type="ARBA" id="ARBA00001633"/>
    </source>
</evidence>
<dbReference type="UniPathway" id="UPA00035">
    <property type="reaction ID" value="UER00043"/>
</dbReference>
<keyword evidence="6 10" id="KW-0210">Decarboxylase</keyword>
<dbReference type="Gene3D" id="3.20.20.70">
    <property type="entry name" value="Aldolase class I"/>
    <property type="match status" value="1"/>
</dbReference>
<comment type="similarity">
    <text evidence="10">Belongs to the TrpC family.</text>
</comment>
<dbReference type="eggNOG" id="COG0134">
    <property type="taxonomic scope" value="Bacteria"/>
</dbReference>
<keyword evidence="13" id="KW-1185">Reference proteome</keyword>
<dbReference type="PANTHER" id="PTHR22854">
    <property type="entry name" value="TRYPTOPHAN BIOSYNTHESIS PROTEIN"/>
    <property type="match status" value="1"/>
</dbReference>
<evidence type="ECO:0000256" key="7">
    <source>
        <dbReference type="ARBA" id="ARBA00022822"/>
    </source>
</evidence>
<accession>B8IPA0</accession>
<dbReference type="CDD" id="cd00331">
    <property type="entry name" value="IGPS"/>
    <property type="match status" value="1"/>
</dbReference>
<protein>
    <recommendedName>
        <fullName evidence="4 10">Indole-3-glycerol phosphate synthase</fullName>
        <shortName evidence="10">IGPS</shortName>
        <ecNumber evidence="3 10">4.1.1.48</ecNumber>
    </recommendedName>
</protein>
<dbReference type="InterPro" id="IPR013785">
    <property type="entry name" value="Aldolase_TIM"/>
</dbReference>
<evidence type="ECO:0000256" key="3">
    <source>
        <dbReference type="ARBA" id="ARBA00012362"/>
    </source>
</evidence>
<evidence type="ECO:0000256" key="6">
    <source>
        <dbReference type="ARBA" id="ARBA00022793"/>
    </source>
</evidence>
<evidence type="ECO:0000256" key="2">
    <source>
        <dbReference type="ARBA" id="ARBA00004696"/>
    </source>
</evidence>
<dbReference type="HAMAP" id="MF_00134_B">
    <property type="entry name" value="IGPS_B"/>
    <property type="match status" value="1"/>
</dbReference>
<dbReference type="GO" id="GO:0004425">
    <property type="term" value="F:indole-3-glycerol-phosphate synthase activity"/>
    <property type="evidence" value="ECO:0007669"/>
    <property type="project" value="UniProtKB-UniRule"/>
</dbReference>
<dbReference type="SUPFAM" id="SSF51366">
    <property type="entry name" value="Ribulose-phoshate binding barrel"/>
    <property type="match status" value="1"/>
</dbReference>
<dbReference type="KEGG" id="mno:Mnod_5576"/>
<evidence type="ECO:0000313" key="12">
    <source>
        <dbReference type="EMBL" id="ACL60418.1"/>
    </source>
</evidence>
<evidence type="ECO:0000256" key="4">
    <source>
        <dbReference type="ARBA" id="ARBA00018080"/>
    </source>
</evidence>
<dbReference type="HOGENOM" id="CLU_034247_2_0_5"/>
<dbReference type="FunFam" id="3.20.20.70:FF:000024">
    <property type="entry name" value="Indole-3-glycerol phosphate synthase"/>
    <property type="match status" value="1"/>
</dbReference>
<comment type="pathway">
    <text evidence="2 10">Amino-acid biosynthesis; L-tryptophan biosynthesis; L-tryptophan from chorismate: step 4/5.</text>
</comment>
<evidence type="ECO:0000256" key="8">
    <source>
        <dbReference type="ARBA" id="ARBA00023141"/>
    </source>
</evidence>
<dbReference type="PANTHER" id="PTHR22854:SF2">
    <property type="entry name" value="INDOLE-3-GLYCEROL-PHOSPHATE SYNTHASE"/>
    <property type="match status" value="1"/>
</dbReference>
<dbReference type="EC" id="4.1.1.48" evidence="3 10"/>
<dbReference type="PROSITE" id="PS00614">
    <property type="entry name" value="IGPS"/>
    <property type="match status" value="1"/>
</dbReference>
<evidence type="ECO:0000256" key="9">
    <source>
        <dbReference type="ARBA" id="ARBA00023239"/>
    </source>
</evidence>
<feature type="domain" description="Indole-3-glycerol phosphate synthase" evidence="11">
    <location>
        <begin position="26"/>
        <end position="280"/>
    </location>
</feature>
<reference evidence="12 13" key="1">
    <citation type="submission" date="2009-01" db="EMBL/GenBank/DDBJ databases">
        <title>Complete sequence of chromosome of Methylobacterium nodulans ORS 2060.</title>
        <authorList>
            <consortium name="US DOE Joint Genome Institute"/>
            <person name="Lucas S."/>
            <person name="Copeland A."/>
            <person name="Lapidus A."/>
            <person name="Glavina del Rio T."/>
            <person name="Dalin E."/>
            <person name="Tice H."/>
            <person name="Bruce D."/>
            <person name="Goodwin L."/>
            <person name="Pitluck S."/>
            <person name="Sims D."/>
            <person name="Brettin T."/>
            <person name="Detter J.C."/>
            <person name="Han C."/>
            <person name="Larimer F."/>
            <person name="Land M."/>
            <person name="Hauser L."/>
            <person name="Kyrpides N."/>
            <person name="Ivanova N."/>
            <person name="Marx C.J."/>
            <person name="Richardson P."/>
        </authorList>
    </citation>
    <scope>NUCLEOTIDE SEQUENCE [LARGE SCALE GENOMIC DNA]</scope>
    <source>
        <strain evidence="13">LMG 21967 / CNCM I-2342 / ORS 2060</strain>
    </source>
</reference>
<organism evidence="12 13">
    <name type="scientific">Methylobacterium nodulans (strain LMG 21967 / CNCM I-2342 / ORS 2060)</name>
    <dbReference type="NCBI Taxonomy" id="460265"/>
    <lineage>
        <taxon>Bacteria</taxon>
        <taxon>Pseudomonadati</taxon>
        <taxon>Pseudomonadota</taxon>
        <taxon>Alphaproteobacteria</taxon>
        <taxon>Hyphomicrobiales</taxon>
        <taxon>Methylobacteriaceae</taxon>
        <taxon>Methylobacterium</taxon>
    </lineage>
</organism>
<evidence type="ECO:0000259" key="11">
    <source>
        <dbReference type="Pfam" id="PF00218"/>
    </source>
</evidence>
<evidence type="ECO:0000313" key="13">
    <source>
        <dbReference type="Proteomes" id="UP000008207"/>
    </source>
</evidence>
<dbReference type="Pfam" id="PF00218">
    <property type="entry name" value="IGPS"/>
    <property type="match status" value="1"/>
</dbReference>
<name>B8IPA0_METNO</name>
<dbReference type="NCBIfam" id="NF001373">
    <property type="entry name" value="PRK00278.1-6"/>
    <property type="match status" value="1"/>
</dbReference>
<keyword evidence="8 10" id="KW-0057">Aromatic amino acid biosynthesis</keyword>
<dbReference type="InterPro" id="IPR001468">
    <property type="entry name" value="Indole-3-GlycerolPSynthase_CS"/>
</dbReference>
<dbReference type="InterPro" id="IPR013798">
    <property type="entry name" value="Indole-3-glycerol_P_synth_dom"/>
</dbReference>
<keyword evidence="9 10" id="KW-0456">Lyase</keyword>
<keyword evidence="5 10" id="KW-0028">Amino-acid biosynthesis</keyword>
<dbReference type="AlphaFoldDB" id="B8IPA0"/>
<dbReference type="GO" id="GO:0004640">
    <property type="term" value="F:phosphoribosylanthranilate isomerase activity"/>
    <property type="evidence" value="ECO:0007669"/>
    <property type="project" value="TreeGrafter"/>
</dbReference>
<proteinExistence type="inferred from homology"/>